<evidence type="ECO:0000313" key="3">
    <source>
        <dbReference type="EnsemblMetazoa" id="SCAU015723-PA"/>
    </source>
</evidence>
<dbReference type="VEuPathDB" id="VectorBase:SCAU015723"/>
<evidence type="ECO:0000313" key="4">
    <source>
        <dbReference type="Proteomes" id="UP000095300"/>
    </source>
</evidence>
<dbReference type="Proteomes" id="UP000095300">
    <property type="component" value="Unassembled WGS sequence"/>
</dbReference>
<dbReference type="SMART" id="SM00043">
    <property type="entry name" value="CY"/>
    <property type="match status" value="1"/>
</dbReference>
<dbReference type="AlphaFoldDB" id="A0A1I8QBS5"/>
<keyword evidence="4" id="KW-1185">Reference proteome</keyword>
<evidence type="ECO:0000256" key="1">
    <source>
        <dbReference type="SAM" id="SignalP"/>
    </source>
</evidence>
<organism evidence="3 4">
    <name type="scientific">Stomoxys calcitrans</name>
    <name type="common">Stable fly</name>
    <name type="synonym">Conops calcitrans</name>
    <dbReference type="NCBI Taxonomy" id="35570"/>
    <lineage>
        <taxon>Eukaryota</taxon>
        <taxon>Metazoa</taxon>
        <taxon>Ecdysozoa</taxon>
        <taxon>Arthropoda</taxon>
        <taxon>Hexapoda</taxon>
        <taxon>Insecta</taxon>
        <taxon>Pterygota</taxon>
        <taxon>Neoptera</taxon>
        <taxon>Endopterygota</taxon>
        <taxon>Diptera</taxon>
        <taxon>Brachycera</taxon>
        <taxon>Muscomorpha</taxon>
        <taxon>Muscoidea</taxon>
        <taxon>Muscidae</taxon>
        <taxon>Stomoxys</taxon>
    </lineage>
</organism>
<dbReference type="InterPro" id="IPR046350">
    <property type="entry name" value="Cystatin_sf"/>
</dbReference>
<evidence type="ECO:0000259" key="2">
    <source>
        <dbReference type="SMART" id="SM00043"/>
    </source>
</evidence>
<sequence length="129" mass="14311">MKRIFIIAILGVVCVAITARPNEGLRVGGVTNLEGEKLKEAEDVLENSLKKLAAGEKGPHYKLGKMYTASRQTVSGLLYKMNADIIDSENEENNKNCNVTIWSQPWLENGIKVTFNCGKDDELTFRHSA</sequence>
<dbReference type="OrthoDB" id="1908104at2759"/>
<dbReference type="CDD" id="cd00042">
    <property type="entry name" value="CY"/>
    <property type="match status" value="1"/>
</dbReference>
<keyword evidence="1" id="KW-0732">Signal</keyword>
<dbReference type="EnsemblMetazoa" id="SCAU015723-RA">
    <property type="protein sequence ID" value="SCAU015723-PA"/>
    <property type="gene ID" value="SCAU015723"/>
</dbReference>
<gene>
    <name evidence="3" type="primary">106085880</name>
</gene>
<dbReference type="InterPro" id="IPR000010">
    <property type="entry name" value="Cystatin_dom"/>
</dbReference>
<dbReference type="GO" id="GO:0004869">
    <property type="term" value="F:cysteine-type endopeptidase inhibitor activity"/>
    <property type="evidence" value="ECO:0007669"/>
    <property type="project" value="InterPro"/>
</dbReference>
<dbReference type="Pfam" id="PF00031">
    <property type="entry name" value="Cystatin"/>
    <property type="match status" value="1"/>
</dbReference>
<reference evidence="3" key="1">
    <citation type="submission" date="2020-05" db="UniProtKB">
        <authorList>
            <consortium name="EnsemblMetazoa"/>
        </authorList>
    </citation>
    <scope>IDENTIFICATION</scope>
    <source>
        <strain evidence="3">USDA</strain>
    </source>
</reference>
<dbReference type="Gene3D" id="3.10.450.10">
    <property type="match status" value="1"/>
</dbReference>
<dbReference type="KEGG" id="scac:106085880"/>
<feature type="chain" id="PRO_5009328050" description="Cystatin domain-containing protein" evidence="1">
    <location>
        <begin position="20"/>
        <end position="129"/>
    </location>
</feature>
<feature type="signal peptide" evidence="1">
    <location>
        <begin position="1"/>
        <end position="19"/>
    </location>
</feature>
<protein>
    <recommendedName>
        <fullName evidence="2">Cystatin domain-containing protein</fullName>
    </recommendedName>
</protein>
<dbReference type="PANTHER" id="PTHR12319:SF2">
    <property type="entry name" value="CYSTATIN-LIKE PROTEIN-RELATED"/>
    <property type="match status" value="1"/>
</dbReference>
<feature type="domain" description="Cystatin" evidence="2">
    <location>
        <begin position="25"/>
        <end position="118"/>
    </location>
</feature>
<accession>A0A1I8QBS5</accession>
<dbReference type="SUPFAM" id="SSF54403">
    <property type="entry name" value="Cystatin/monellin"/>
    <property type="match status" value="1"/>
</dbReference>
<dbReference type="InterPro" id="IPR053128">
    <property type="entry name" value="Cystatin-like"/>
</dbReference>
<proteinExistence type="predicted"/>
<name>A0A1I8QBS5_STOCA</name>
<dbReference type="PANTHER" id="PTHR12319">
    <property type="entry name" value="CYSTATIN-RELATED"/>
    <property type="match status" value="1"/>
</dbReference>